<dbReference type="EMBL" id="CP022384">
    <property type="protein sequence ID" value="ATA81068.1"/>
    <property type="molecule type" value="Genomic_DNA"/>
</dbReference>
<name>A0A250FAJ2_9FLAO</name>
<feature type="domain" description="Bacillithiol biosynthesis BshC N-terminal Rossmann-like" evidence="3">
    <location>
        <begin position="1"/>
        <end position="375"/>
    </location>
</feature>
<dbReference type="HAMAP" id="MF_01867">
    <property type="entry name" value="BshC"/>
    <property type="match status" value="1"/>
</dbReference>
<dbReference type="InterPro" id="IPR011199">
    <property type="entry name" value="Bacillithiol_biosynth_BshC"/>
</dbReference>
<dbReference type="AlphaFoldDB" id="A0A250FAJ2"/>
<gene>
    <name evidence="2 5" type="primary">bshC</name>
    <name evidence="5" type="ORF">CGC53_01200</name>
</gene>
<evidence type="ECO:0000256" key="1">
    <source>
        <dbReference type="ARBA" id="ARBA00022598"/>
    </source>
</evidence>
<keyword evidence="1 2" id="KW-0436">Ligase</keyword>
<dbReference type="KEGG" id="clk:CGC53_01200"/>
<dbReference type="RefSeq" id="WP_095912992.1">
    <property type="nucleotide sequence ID" value="NZ_CP022384.1"/>
</dbReference>
<dbReference type="InterPro" id="IPR055399">
    <property type="entry name" value="CC_BshC"/>
</dbReference>
<evidence type="ECO:0000259" key="3">
    <source>
        <dbReference type="Pfam" id="PF10079"/>
    </source>
</evidence>
<evidence type="ECO:0000313" key="6">
    <source>
        <dbReference type="Proteomes" id="UP000217276"/>
    </source>
</evidence>
<protein>
    <recommendedName>
        <fullName evidence="2">Putative cysteine ligase BshC</fullName>
        <ecNumber evidence="2">6.-.-.-</ecNumber>
    </recommendedName>
</protein>
<dbReference type="InterPro" id="IPR055398">
    <property type="entry name" value="Rossmann-like_BshC"/>
</dbReference>
<evidence type="ECO:0000256" key="2">
    <source>
        <dbReference type="HAMAP-Rule" id="MF_01867"/>
    </source>
</evidence>
<reference evidence="6" key="1">
    <citation type="submission" date="2017-06" db="EMBL/GenBank/DDBJ databases">
        <title>Capnocytophaga spp. assemblies.</title>
        <authorList>
            <person name="Gulvik C.A."/>
        </authorList>
    </citation>
    <scope>NUCLEOTIDE SEQUENCE [LARGE SCALE GENOMIC DNA]</scope>
    <source>
        <strain evidence="6">H6253</strain>
    </source>
</reference>
<accession>A0A250FAJ2</accession>
<dbReference type="NCBIfam" id="TIGR03998">
    <property type="entry name" value="thiol_BshC"/>
    <property type="match status" value="1"/>
</dbReference>
<evidence type="ECO:0000313" key="5">
    <source>
        <dbReference type="EMBL" id="ATA81068.1"/>
    </source>
</evidence>
<keyword evidence="6" id="KW-1185">Reference proteome</keyword>
<evidence type="ECO:0000259" key="4">
    <source>
        <dbReference type="Pfam" id="PF24850"/>
    </source>
</evidence>
<dbReference type="Pfam" id="PF24850">
    <property type="entry name" value="CC_BshC"/>
    <property type="match status" value="1"/>
</dbReference>
<dbReference type="Proteomes" id="UP000217276">
    <property type="component" value="Chromosome"/>
</dbReference>
<dbReference type="GO" id="GO:0016874">
    <property type="term" value="F:ligase activity"/>
    <property type="evidence" value="ECO:0007669"/>
    <property type="project" value="UniProtKB-UniRule"/>
</dbReference>
<dbReference type="PIRSF" id="PIRSF012535">
    <property type="entry name" value="UCP012535"/>
    <property type="match status" value="1"/>
</dbReference>
<proteinExistence type="inferred from homology"/>
<sequence>MITAHIPYQEIRFFSKLITDYLGEEEKVRSFYNNFPELFQFRKQIDEKEFYFSADTRAVLVKSLKAQYAEVKTSPKVLRNIELLAKKNTFTITTGHQLSLFTGHLYFIFKIISVINTAKRLSEFYTDFHFVPIYWMATEDHDFEEINHFHLNNRTICWNSEQTGATGNFATDTLDAVFQTFDKAIGLGKNAEELKALFRDSYLKHHNLAEATRYLVNALFEEYGVVVIDGNDKDLKQLFIPYIKEDLFYHTAQKEVEKTIADLQALDAAYPIQVNPREINMFYLIEEGRNRIVRTSEGFEVLNTDIKFIQASILEELNRYPERFSPNVILRPLYQEVILPNLAYIGGGGEIAYWLELKRFFNKQKVPFPMLMLRNSAMLVSKRQYERIEKLKLYPVDLFLKPEDLKNLKIQQLSEFPIDFSAQKAVLLQQFADLHLLAKKTDITFENAVKAQEVRQLKGLDKLEKRLLKAQKRKFSEELERVIHLQSELFPNGILQERFSNFSDFYLLKGRTLISELVSDFNPFDYRFVIVVID</sequence>
<comment type="similarity">
    <text evidence="2">Belongs to the BshC family.</text>
</comment>
<dbReference type="Pfam" id="PF10079">
    <property type="entry name" value="Rossmann-like_BshC"/>
    <property type="match status" value="1"/>
</dbReference>
<dbReference type="EC" id="6.-.-.-" evidence="2"/>
<feature type="domain" description="Bacillithiol biosynthesis BshC C-terminal coiled-coil" evidence="4">
    <location>
        <begin position="377"/>
        <end position="531"/>
    </location>
</feature>
<organism evidence="5 6">
    <name type="scientific">Capnocytophaga leadbetteri</name>
    <dbReference type="NCBI Taxonomy" id="327575"/>
    <lineage>
        <taxon>Bacteria</taxon>
        <taxon>Pseudomonadati</taxon>
        <taxon>Bacteroidota</taxon>
        <taxon>Flavobacteriia</taxon>
        <taxon>Flavobacteriales</taxon>
        <taxon>Flavobacteriaceae</taxon>
        <taxon>Capnocytophaga</taxon>
    </lineage>
</organism>